<sequence length="418" mass="46151">MPITTHILGGANACPAALRYIMGRGPAYVHRLALEAYFPKATDRQIGQVIDGACPSLFVKNGFHLLQPALSWLRSDLRVMVNSDARFAALPPALRQDYFPAITLESRSNRARFWVTADGRGIEYKGLTPTVVDFGRINENSNQVEGLMAEERAAIEYEGLTIINGLKCCVTPLGSLFGDLQGHAQLVRGAVAGELYLPWIRADKHVSSYELLAQLEGLSLEQFLWRGAQRFGEQARRLHQAGRTMASPFRAGSLPREPYYSSLHKGNVEIHGNIIDLEGMKTFAMVGDLLGQQASVPVFQGGRGHPATLAKLRGRTTAYYARLCDLQRFLGGRNGEIFETSAALNVFSFKESPLAFAQFLSGVFCGYYGQSDATQQAIISNEFQELTTKMHRSGYYWLSIEQTINILDALDNEYGAVA</sequence>
<evidence type="ECO:0000313" key="1">
    <source>
        <dbReference type="EMBL" id="OGC36374.1"/>
    </source>
</evidence>
<accession>A0A1F4TUH5</accession>
<dbReference type="EMBL" id="MEUF01000015">
    <property type="protein sequence ID" value="OGC36374.1"/>
    <property type="molecule type" value="Genomic_DNA"/>
</dbReference>
<reference evidence="1 2" key="1">
    <citation type="journal article" date="2016" name="Nat. Commun.">
        <title>Thousands of microbial genomes shed light on interconnected biogeochemical processes in an aquifer system.</title>
        <authorList>
            <person name="Anantharaman K."/>
            <person name="Brown C.T."/>
            <person name="Hug L.A."/>
            <person name="Sharon I."/>
            <person name="Castelle C.J."/>
            <person name="Probst A.J."/>
            <person name="Thomas B.C."/>
            <person name="Singh A."/>
            <person name="Wilkins M.J."/>
            <person name="Karaoz U."/>
            <person name="Brodie E.L."/>
            <person name="Williams K.H."/>
            <person name="Hubbard S.S."/>
            <person name="Banfield J.F."/>
        </authorList>
    </citation>
    <scope>NUCLEOTIDE SEQUENCE [LARGE SCALE GENOMIC DNA]</scope>
</reference>
<proteinExistence type="predicted"/>
<organism evidence="1 2">
    <name type="scientific">candidate division WOR-1 bacterium RIFOXYB2_FULL_48_7</name>
    <dbReference type="NCBI Taxonomy" id="1802583"/>
    <lineage>
        <taxon>Bacteria</taxon>
        <taxon>Bacillati</taxon>
        <taxon>Saganbacteria</taxon>
    </lineage>
</organism>
<comment type="caution">
    <text evidence="1">The sequence shown here is derived from an EMBL/GenBank/DDBJ whole genome shotgun (WGS) entry which is preliminary data.</text>
</comment>
<gene>
    <name evidence="1" type="ORF">A2311_02415</name>
</gene>
<dbReference type="Proteomes" id="UP000178951">
    <property type="component" value="Unassembled WGS sequence"/>
</dbReference>
<dbReference type="AlphaFoldDB" id="A0A1F4TUH5"/>
<evidence type="ECO:0000313" key="2">
    <source>
        <dbReference type="Proteomes" id="UP000178951"/>
    </source>
</evidence>
<dbReference type="STRING" id="1802583.A2311_02415"/>
<protein>
    <submittedName>
        <fullName evidence="1">Uncharacterized protein</fullName>
    </submittedName>
</protein>
<name>A0A1F4TUH5_UNCSA</name>